<keyword evidence="3" id="KW-0547">Nucleotide-binding</keyword>
<evidence type="ECO:0000259" key="5">
    <source>
        <dbReference type="PROSITE" id="PS51186"/>
    </source>
</evidence>
<evidence type="ECO:0000259" key="4">
    <source>
        <dbReference type="PROSITE" id="PS50975"/>
    </source>
</evidence>
<dbReference type="Pfam" id="PF00583">
    <property type="entry name" value="Acetyltransf_1"/>
    <property type="match status" value="1"/>
</dbReference>
<dbReference type="InterPro" id="IPR011761">
    <property type="entry name" value="ATP-grasp"/>
</dbReference>
<evidence type="ECO:0000256" key="2">
    <source>
        <dbReference type="ARBA" id="ARBA00023315"/>
    </source>
</evidence>
<evidence type="ECO:0008006" key="8">
    <source>
        <dbReference type="Google" id="ProtNLM"/>
    </source>
</evidence>
<dbReference type="SUPFAM" id="SSF55729">
    <property type="entry name" value="Acyl-CoA N-acyltransferases (Nat)"/>
    <property type="match status" value="1"/>
</dbReference>
<dbReference type="Proteomes" id="UP001501474">
    <property type="component" value="Unassembled WGS sequence"/>
</dbReference>
<evidence type="ECO:0000256" key="3">
    <source>
        <dbReference type="PROSITE-ProRule" id="PRU00409"/>
    </source>
</evidence>
<dbReference type="PANTHER" id="PTHR43877:SF1">
    <property type="entry name" value="ACETYLTRANSFERASE"/>
    <property type="match status" value="1"/>
</dbReference>
<keyword evidence="2" id="KW-0012">Acyltransferase</keyword>
<gene>
    <name evidence="6" type="ORF">GCM10010104_45640</name>
</gene>
<evidence type="ECO:0000256" key="1">
    <source>
        <dbReference type="ARBA" id="ARBA00022679"/>
    </source>
</evidence>
<dbReference type="CDD" id="cd04301">
    <property type="entry name" value="NAT_SF"/>
    <property type="match status" value="1"/>
</dbReference>
<dbReference type="PANTHER" id="PTHR43877">
    <property type="entry name" value="AMINOALKYLPHOSPHONATE N-ACETYLTRANSFERASE-RELATED-RELATED"/>
    <property type="match status" value="1"/>
</dbReference>
<keyword evidence="7" id="KW-1185">Reference proteome</keyword>
<evidence type="ECO:0000313" key="7">
    <source>
        <dbReference type="Proteomes" id="UP001501474"/>
    </source>
</evidence>
<feature type="domain" description="N-acetyltransferase" evidence="5">
    <location>
        <begin position="6"/>
        <end position="151"/>
    </location>
</feature>
<dbReference type="EMBL" id="BAAART010000096">
    <property type="protein sequence ID" value="GAA2244297.1"/>
    <property type="molecule type" value="Genomic_DNA"/>
</dbReference>
<dbReference type="InterPro" id="IPR000182">
    <property type="entry name" value="GNAT_dom"/>
</dbReference>
<protein>
    <recommendedName>
        <fullName evidence="8">Acetyltransferase (GNAT) family protein</fullName>
    </recommendedName>
</protein>
<accession>A0ABN3DZ45</accession>
<organism evidence="6 7">
    <name type="scientific">Streptomyces indiaensis</name>
    <dbReference type="NCBI Taxonomy" id="284033"/>
    <lineage>
        <taxon>Bacteria</taxon>
        <taxon>Bacillati</taxon>
        <taxon>Actinomycetota</taxon>
        <taxon>Actinomycetes</taxon>
        <taxon>Kitasatosporales</taxon>
        <taxon>Streptomycetaceae</taxon>
        <taxon>Streptomyces</taxon>
    </lineage>
</organism>
<proteinExistence type="predicted"/>
<evidence type="ECO:0000313" key="6">
    <source>
        <dbReference type="EMBL" id="GAA2244297.1"/>
    </source>
</evidence>
<feature type="domain" description="ATP-grasp" evidence="4">
    <location>
        <begin position="296"/>
        <end position="499"/>
    </location>
</feature>
<dbReference type="Gene3D" id="3.40.630.30">
    <property type="match status" value="1"/>
</dbReference>
<reference evidence="6 7" key="1">
    <citation type="journal article" date="2019" name="Int. J. Syst. Evol. Microbiol.">
        <title>The Global Catalogue of Microorganisms (GCM) 10K type strain sequencing project: providing services to taxonomists for standard genome sequencing and annotation.</title>
        <authorList>
            <consortium name="The Broad Institute Genomics Platform"/>
            <consortium name="The Broad Institute Genome Sequencing Center for Infectious Disease"/>
            <person name="Wu L."/>
            <person name="Ma J."/>
        </authorList>
    </citation>
    <scope>NUCLEOTIDE SEQUENCE [LARGE SCALE GENOMIC DNA]</scope>
    <source>
        <strain evidence="6 7">JCM 3053</strain>
    </source>
</reference>
<dbReference type="Gene3D" id="3.30.470.20">
    <property type="entry name" value="ATP-grasp fold, B domain"/>
    <property type="match status" value="1"/>
</dbReference>
<dbReference type="PROSITE" id="PS51186">
    <property type="entry name" value="GNAT"/>
    <property type="match status" value="1"/>
</dbReference>
<dbReference type="InterPro" id="IPR050832">
    <property type="entry name" value="Bact_Acetyltransf"/>
</dbReference>
<dbReference type="SUPFAM" id="SSF56059">
    <property type="entry name" value="Glutathione synthetase ATP-binding domain-like"/>
    <property type="match status" value="1"/>
</dbReference>
<keyword evidence="1" id="KW-0808">Transferase</keyword>
<keyword evidence="3" id="KW-0067">ATP-binding</keyword>
<sequence>MTTKGVRIRAGLPQEAAGLSALALRSKAHWGYDEAYLAGCADDLRLAPGDMADRRVRVAEAGGRILGVATLDGEPPRAELGMLFVDPMSIGRGVGRLLYRHVLTEAGRLGCDRVTITADSHAVPFYVAMGARRAGASPSSGQLVRMEAWTSGADPSWVRAWTGGRRSVHLGNVAEFHAQFPGVAPTEGAPHYACLSAFAGPHPALVVLPLHVEAAWMRGLARLLEWDEVEVHCVDAPGGALTQALLGQPALTRRIRNSGLPVLPWGRTEASERLTSGPPLRLGHESKAASHRLFCTLAAAHPGIRVPAQEPVRSRRELARALSARASAGLTSVVKGEYGVGGSATFVLTPEDVLSGGGTRAVTRRLFDEGLLVEEFVPGADLYRNPTFDGVIAEDGTVHVVGTGLMEVTGTAYRGVTVGPGVLPAELTATATAFGTAVGQALSAEGYQGWYDVDFVTDTAGRAAPTEINLRLTGPAVAFVLQTRLDSVRGGRHLVRTLDCLPLGARLPAPALLEHCDGLARRCRALGAVLLTTIPTASLESAPYVGVALAARSRQALDEAEALVRFGNGALSGSFTGPAAAATWASRRRTRRPRLRRS</sequence>
<dbReference type="PROSITE" id="PS50975">
    <property type="entry name" value="ATP_GRASP"/>
    <property type="match status" value="1"/>
</dbReference>
<dbReference type="RefSeq" id="WP_308287526.1">
    <property type="nucleotide sequence ID" value="NZ_BAAART010000096.1"/>
</dbReference>
<name>A0ABN3DZ45_9ACTN</name>
<comment type="caution">
    <text evidence="6">The sequence shown here is derived from an EMBL/GenBank/DDBJ whole genome shotgun (WGS) entry which is preliminary data.</text>
</comment>
<dbReference type="InterPro" id="IPR016181">
    <property type="entry name" value="Acyl_CoA_acyltransferase"/>
</dbReference>